<protein>
    <recommendedName>
        <fullName evidence="1">DUF5672 domain-containing protein</fullName>
    </recommendedName>
</protein>
<evidence type="ECO:0000259" key="1">
    <source>
        <dbReference type="Pfam" id="PF18922"/>
    </source>
</evidence>
<feature type="domain" description="DUF5672" evidence="1">
    <location>
        <begin position="76"/>
        <end position="229"/>
    </location>
</feature>
<evidence type="ECO:0000313" key="2">
    <source>
        <dbReference type="EMBL" id="GGD67054.1"/>
    </source>
</evidence>
<organism evidence="2 3">
    <name type="scientific">Caballeronia grimmiae</name>
    <dbReference type="NCBI Taxonomy" id="1071679"/>
    <lineage>
        <taxon>Bacteria</taxon>
        <taxon>Pseudomonadati</taxon>
        <taxon>Pseudomonadota</taxon>
        <taxon>Betaproteobacteria</taxon>
        <taxon>Burkholderiales</taxon>
        <taxon>Burkholderiaceae</taxon>
        <taxon>Caballeronia</taxon>
    </lineage>
</organism>
<gene>
    <name evidence="2" type="ORF">GCM10010985_21680</name>
</gene>
<evidence type="ECO:0000313" key="3">
    <source>
        <dbReference type="Proteomes" id="UP000597138"/>
    </source>
</evidence>
<reference evidence="3" key="1">
    <citation type="journal article" date="2019" name="Int. J. Syst. Evol. Microbiol.">
        <title>The Global Catalogue of Microorganisms (GCM) 10K type strain sequencing project: providing services to taxonomists for standard genome sequencing and annotation.</title>
        <authorList>
            <consortium name="The Broad Institute Genomics Platform"/>
            <consortium name="The Broad Institute Genome Sequencing Center for Infectious Disease"/>
            <person name="Wu L."/>
            <person name="Ma J."/>
        </authorList>
    </citation>
    <scope>NUCLEOTIDE SEQUENCE [LARGE SCALE GENOMIC DNA]</scope>
    <source>
        <strain evidence="3">CGMCC 1.11013</strain>
    </source>
</reference>
<sequence>MSHSAFSRITLIAVTGVSDAQSAAYALTLSQRNMPGARAVLCCPHAPADLPASIRHEAIAPMSYIEYSWFMMFVLWHFIETDYALVVQDDGWVLDGANWRDEYFDYDYIGAPVHLARVHSPEGTRWMDNFSWLPLLNKPGHSVLPILNGGFSLRSRRMMQTLFTHQDIQVVVIPPDGYLKNPFKPHWTANPTNEDVQLTCLLRPQLEAVGIRFAPLDLCAQFAMEDSGSLHADADLSRLFGHHGKCRRLVGIDPPTLRYSWPRSMTARLLREMDFAQMLMQRGYQIGFAPEPT</sequence>
<dbReference type="EMBL" id="BMEG01000003">
    <property type="protein sequence ID" value="GGD67054.1"/>
    <property type="molecule type" value="Genomic_DNA"/>
</dbReference>
<dbReference type="InterPro" id="IPR043729">
    <property type="entry name" value="DUF5672"/>
</dbReference>
<dbReference type="RefSeq" id="WP_035959471.1">
    <property type="nucleotide sequence ID" value="NZ_BMEG01000003.1"/>
</dbReference>
<dbReference type="Pfam" id="PF18922">
    <property type="entry name" value="DUF5672"/>
    <property type="match status" value="1"/>
</dbReference>
<proteinExistence type="predicted"/>
<comment type="caution">
    <text evidence="2">The sequence shown here is derived from an EMBL/GenBank/DDBJ whole genome shotgun (WGS) entry which is preliminary data.</text>
</comment>
<accession>A0ABQ1RDZ0</accession>
<dbReference type="Proteomes" id="UP000597138">
    <property type="component" value="Unassembled WGS sequence"/>
</dbReference>
<keyword evidence="3" id="KW-1185">Reference proteome</keyword>
<name>A0ABQ1RDZ0_9BURK</name>